<evidence type="ECO:0000313" key="4">
    <source>
        <dbReference type="Proteomes" id="UP000694851"/>
    </source>
</evidence>
<keyword evidence="4" id="KW-1185">Reference proteome</keyword>
<accession>A0A8B7QPY0</accession>
<name>A0A8B7QPY0_HIPAR</name>
<feature type="compositionally biased region" description="Polar residues" evidence="2">
    <location>
        <begin position="334"/>
        <end position="343"/>
    </location>
</feature>
<proteinExistence type="inferred from homology"/>
<feature type="non-terminal residue" evidence="5">
    <location>
        <position position="1"/>
    </location>
</feature>
<feature type="region of interest" description="Disordered" evidence="2">
    <location>
        <begin position="1"/>
        <end position="20"/>
    </location>
</feature>
<sequence>VPQPSALEASGAGDPFSPLEDPVSVSMTHLLDQAKAILQSHITSKCGQIHEDKIPVHVYRSWECIIPGSLEVAPFTCIPESKPLELQATTDPDLQQKVMPWMPTALDQQQQASPGSVIEHPKLSRMLSEKATEKLETTLRHKYLAFLSGLPALYYVALSKTKAPAITTKSIIAEVVPEPVEILAEPLTQMIPCEEQCLSPEPCFQGASETCADIADEFQAEVQVEGMIEMEPLESQAQPACPYSLKKPILAKLNFHLRKKTLETQWGIPIKARESREQILAIPENTSTQEPLGSLNNQGETLLQELPIPPDIPHAPDTQWLHLKEQLAIELKAAQQTQKQPSSGAAPYGSAHSSSTISQPHGNMTEAQVLCVQLEAGVNNPSLEESWSPEPQNPGKNKDSVQVPMLE</sequence>
<feature type="domain" description="SPATA31" evidence="3">
    <location>
        <begin position="33"/>
        <end position="62"/>
    </location>
</feature>
<evidence type="ECO:0000256" key="1">
    <source>
        <dbReference type="ARBA" id="ARBA00035009"/>
    </source>
</evidence>
<dbReference type="PANTHER" id="PTHR21859">
    <property type="entry name" value="ACROSOME-SPECIFIC PROTEIN"/>
    <property type="match status" value="1"/>
</dbReference>
<dbReference type="KEGG" id="hai:109378880"/>
<protein>
    <submittedName>
        <fullName evidence="5">Protein FAM205A</fullName>
    </submittedName>
</protein>
<gene>
    <name evidence="5" type="primary">FAM205A</name>
</gene>
<comment type="similarity">
    <text evidence="1">Belongs to the SPATA31 family.</text>
</comment>
<feature type="region of interest" description="Disordered" evidence="2">
    <location>
        <begin position="334"/>
        <end position="361"/>
    </location>
</feature>
<dbReference type="AlphaFoldDB" id="A0A8B7QPY0"/>
<evidence type="ECO:0000259" key="3">
    <source>
        <dbReference type="Pfam" id="PF14650"/>
    </source>
</evidence>
<dbReference type="InterPro" id="IPR039509">
    <property type="entry name" value="SPATA31"/>
</dbReference>
<feature type="region of interest" description="Disordered" evidence="2">
    <location>
        <begin position="380"/>
        <end position="407"/>
    </location>
</feature>
<dbReference type="GeneID" id="109378880"/>
<feature type="non-terminal residue" evidence="5">
    <location>
        <position position="407"/>
    </location>
</feature>
<feature type="compositionally biased region" description="Polar residues" evidence="2">
    <location>
        <begin position="351"/>
        <end position="361"/>
    </location>
</feature>
<dbReference type="RefSeq" id="XP_019490681.1">
    <property type="nucleotide sequence ID" value="XM_019635136.1"/>
</dbReference>
<evidence type="ECO:0000313" key="5">
    <source>
        <dbReference type="RefSeq" id="XP_019490681.1"/>
    </source>
</evidence>
<dbReference type="CTD" id="259308"/>
<dbReference type="PANTHER" id="PTHR21859:SF15">
    <property type="entry name" value="PROTEIN SPATA31F1-RELATED"/>
    <property type="match status" value="1"/>
</dbReference>
<dbReference type="OrthoDB" id="9750925at2759"/>
<dbReference type="Proteomes" id="UP000694851">
    <property type="component" value="Unplaced"/>
</dbReference>
<reference evidence="5" key="1">
    <citation type="submission" date="2025-08" db="UniProtKB">
        <authorList>
            <consortium name="RefSeq"/>
        </authorList>
    </citation>
    <scope>IDENTIFICATION</scope>
    <source>
        <tissue evidence="5">Muscle</tissue>
    </source>
</reference>
<dbReference type="Pfam" id="PF14650">
    <property type="entry name" value="FAM75"/>
    <property type="match status" value="1"/>
</dbReference>
<organism evidence="4 5">
    <name type="scientific">Hipposideros armiger</name>
    <name type="common">Great Himalayan leaf-nosed bat</name>
    <dbReference type="NCBI Taxonomy" id="186990"/>
    <lineage>
        <taxon>Eukaryota</taxon>
        <taxon>Metazoa</taxon>
        <taxon>Chordata</taxon>
        <taxon>Craniata</taxon>
        <taxon>Vertebrata</taxon>
        <taxon>Euteleostomi</taxon>
        <taxon>Mammalia</taxon>
        <taxon>Eutheria</taxon>
        <taxon>Laurasiatheria</taxon>
        <taxon>Chiroptera</taxon>
        <taxon>Yinpterochiroptera</taxon>
        <taxon>Rhinolophoidea</taxon>
        <taxon>Hipposideridae</taxon>
        <taxon>Hipposideros</taxon>
    </lineage>
</organism>
<evidence type="ECO:0000256" key="2">
    <source>
        <dbReference type="SAM" id="MobiDB-lite"/>
    </source>
</evidence>